<dbReference type="WBParaSite" id="HNAJ_0000192001-mRNA-1">
    <property type="protein sequence ID" value="HNAJ_0000192001-mRNA-1"/>
    <property type="gene ID" value="HNAJ_0000192001"/>
</dbReference>
<proteinExistence type="predicted"/>
<organism evidence="4">
    <name type="scientific">Rodentolepis nana</name>
    <name type="common">Dwarf tapeworm</name>
    <name type="synonym">Hymenolepis nana</name>
    <dbReference type="NCBI Taxonomy" id="102285"/>
    <lineage>
        <taxon>Eukaryota</taxon>
        <taxon>Metazoa</taxon>
        <taxon>Spiralia</taxon>
        <taxon>Lophotrochozoa</taxon>
        <taxon>Platyhelminthes</taxon>
        <taxon>Cestoda</taxon>
        <taxon>Eucestoda</taxon>
        <taxon>Cyclophyllidea</taxon>
        <taxon>Hymenolepididae</taxon>
        <taxon>Rodentolepis</taxon>
    </lineage>
</organism>
<evidence type="ECO:0000256" key="1">
    <source>
        <dbReference type="SAM" id="Phobius"/>
    </source>
</evidence>
<protein>
    <submittedName>
        <fullName evidence="4">Protein tweety homolog</fullName>
    </submittedName>
</protein>
<feature type="transmembrane region" description="Helical" evidence="1">
    <location>
        <begin position="389"/>
        <end position="409"/>
    </location>
</feature>
<reference evidence="4" key="1">
    <citation type="submission" date="2017-02" db="UniProtKB">
        <authorList>
            <consortium name="WormBaseParasite"/>
        </authorList>
    </citation>
    <scope>IDENTIFICATION</scope>
</reference>
<gene>
    <name evidence="2" type="ORF">HNAJ_LOCUS1919</name>
</gene>
<evidence type="ECO:0000313" key="2">
    <source>
        <dbReference type="EMBL" id="VDN97778.1"/>
    </source>
</evidence>
<evidence type="ECO:0000313" key="4">
    <source>
        <dbReference type="WBParaSite" id="HNAJ_0000192001-mRNA-1"/>
    </source>
</evidence>
<dbReference type="OrthoDB" id="6244776at2759"/>
<keyword evidence="3" id="KW-1185">Reference proteome</keyword>
<keyword evidence="1" id="KW-1133">Transmembrane helix</keyword>
<reference evidence="2 3" key="2">
    <citation type="submission" date="2018-11" db="EMBL/GenBank/DDBJ databases">
        <authorList>
            <consortium name="Pathogen Informatics"/>
        </authorList>
    </citation>
    <scope>NUCLEOTIDE SEQUENCE [LARGE SCALE GENOMIC DNA]</scope>
</reference>
<accession>A0A0R3T4D8</accession>
<evidence type="ECO:0000313" key="3">
    <source>
        <dbReference type="Proteomes" id="UP000278807"/>
    </source>
</evidence>
<feature type="transmembrane region" description="Helical" evidence="1">
    <location>
        <begin position="97"/>
        <end position="122"/>
    </location>
</feature>
<keyword evidence="1" id="KW-0812">Transmembrane</keyword>
<feature type="transmembrane region" description="Helical" evidence="1">
    <location>
        <begin position="545"/>
        <end position="568"/>
    </location>
</feature>
<dbReference type="AlphaFoldDB" id="A0A0R3T4D8"/>
<dbReference type="Proteomes" id="UP000278807">
    <property type="component" value="Unassembled WGS sequence"/>
</dbReference>
<keyword evidence="1" id="KW-0472">Membrane</keyword>
<feature type="transmembrane region" description="Helical" evidence="1">
    <location>
        <begin position="50"/>
        <end position="77"/>
    </location>
</feature>
<name>A0A0R3T4D8_RODNA</name>
<dbReference type="EMBL" id="UZAE01000836">
    <property type="protein sequence ID" value="VDN97778.1"/>
    <property type="molecule type" value="Genomic_DNA"/>
</dbReference>
<sequence length="582" mass="64759">MFESGYLVPLVAERLVPVSGNHSLIGHVLSGCLHNNFDSSAWMSFEAPRILNLFIVLCILLLAISAIIIGPFIQTLISFSKCDRRKTGTLRPKRCRITAFLLSFISCWLLLIVALIFLAIFFSEHLNFSSTQGDGFVERVDEISHRTFTLLRSLVNESKLITNDTIYGTMNDLYADLLLEIPTITTNFLTQTNLKNSLSILSDLASTVEALLDAHTFLRENGPKVALELEKLDSSIRGNVEMLIREIQETRRECREFDDQFPSLKAFSDSINELVEGLHKEELHGDTFFKLFHLESSLGLFNMLNVFPFNVSEVTNQLKSVVKVQDDLDASIQENMEYRFTQMMKNVAGMVDTLAEYINKGQGLINQTERTYNRKIREVNGTLDSLKHAWIFAYFVEMMVATAPLVLLFSSCMCHRHKVTVPIKEIFPLLTIDEVVSASSSGCGSSEDETSTLTAPGKQVPAAIHPIDRNFIGTRELFSEPGPESSISFDSDSGCPRDDCRASLGGGEILWSQMGTFETLGGGVKVKETRAGDPKHRRCKGCAHLVSCCGLLTLSLICLPLIFAIGYVHVNVSSDFISTFTG</sequence>